<evidence type="ECO:0000313" key="1">
    <source>
        <dbReference type="EMBL" id="OKH25057.1"/>
    </source>
</evidence>
<reference evidence="1 2" key="1">
    <citation type="submission" date="2016-11" db="EMBL/GenBank/DDBJ databases">
        <title>Draft Genome Sequences of Nine Cyanobacterial Strains from Diverse Habitats.</title>
        <authorList>
            <person name="Zhu T."/>
            <person name="Hou S."/>
            <person name="Lu X."/>
            <person name="Hess W.R."/>
        </authorList>
    </citation>
    <scope>NUCLEOTIDE SEQUENCE [LARGE SCALE GENOMIC DNA]</scope>
    <source>
        <strain evidence="1 2">5.2 s.c.1</strain>
    </source>
</reference>
<dbReference type="RefSeq" id="WP_073550249.1">
    <property type="nucleotide sequence ID" value="NZ_CAWMVK010000003.1"/>
</dbReference>
<organism evidence="1 2">
    <name type="scientific">Chroogloeocystis siderophila 5.2 s.c.1</name>
    <dbReference type="NCBI Taxonomy" id="247279"/>
    <lineage>
        <taxon>Bacteria</taxon>
        <taxon>Bacillati</taxon>
        <taxon>Cyanobacteriota</taxon>
        <taxon>Cyanophyceae</taxon>
        <taxon>Oscillatoriophycideae</taxon>
        <taxon>Chroococcales</taxon>
        <taxon>Chroococcaceae</taxon>
        <taxon>Chroogloeocystis</taxon>
    </lineage>
</organism>
<protein>
    <submittedName>
        <fullName evidence="1">Uncharacterized protein</fullName>
    </submittedName>
</protein>
<dbReference type="STRING" id="247279.NIES1031_14510"/>
<dbReference type="AlphaFoldDB" id="A0A1U7HNB0"/>
<accession>A0A1U7HNB0</accession>
<gene>
    <name evidence="1" type="ORF">NIES1031_14510</name>
</gene>
<dbReference type="Proteomes" id="UP000185984">
    <property type="component" value="Unassembled WGS sequence"/>
</dbReference>
<sequence length="190" mass="21452">MNQLGKNINAELVAALLIHYSFDLGGYTSSELIEQWFANYPEKWVRAAVIEALYRGRYKAVSVNQILAVWQRRGDALHHFNHEFERLVCADLPETLIERLESADDKIAYNSRMHFVADISPRASGSPVIVVEPTSQPYVTSTVNERRSLASGNYSPIVRFTPPEATTSDFYAKLKAISRSTKKQSESDNL</sequence>
<dbReference type="EMBL" id="MRCC01000011">
    <property type="protein sequence ID" value="OKH25057.1"/>
    <property type="molecule type" value="Genomic_DNA"/>
</dbReference>
<name>A0A1U7HNB0_9CHRO</name>
<evidence type="ECO:0000313" key="2">
    <source>
        <dbReference type="Proteomes" id="UP000185984"/>
    </source>
</evidence>
<dbReference type="OrthoDB" id="494931at2"/>
<comment type="caution">
    <text evidence="1">The sequence shown here is derived from an EMBL/GenBank/DDBJ whole genome shotgun (WGS) entry which is preliminary data.</text>
</comment>
<proteinExistence type="predicted"/>
<keyword evidence="2" id="KW-1185">Reference proteome</keyword>